<dbReference type="EMBL" id="QSJW01000002">
    <property type="protein sequence ID" value="RHE14710.1"/>
    <property type="molecule type" value="Genomic_DNA"/>
</dbReference>
<dbReference type="PRINTS" id="PR01100">
    <property type="entry name" value="SHIKIMTKNASE"/>
</dbReference>
<dbReference type="EMBL" id="QRSS01000009">
    <property type="protein sequence ID" value="RGQ04750.1"/>
    <property type="molecule type" value="Genomic_DNA"/>
</dbReference>
<dbReference type="CDD" id="cd00464">
    <property type="entry name" value="SK"/>
    <property type="match status" value="1"/>
</dbReference>
<evidence type="ECO:0000313" key="25">
    <source>
        <dbReference type="Proteomes" id="UP000265808"/>
    </source>
</evidence>
<dbReference type="EMBL" id="QRUH01000002">
    <property type="protein sequence ID" value="RGR50783.1"/>
    <property type="molecule type" value="Genomic_DNA"/>
</dbReference>
<dbReference type="EMBL" id="QRZI01000002">
    <property type="protein sequence ID" value="RGV65560.1"/>
    <property type="molecule type" value="Genomic_DNA"/>
</dbReference>
<comment type="catalytic activity">
    <reaction evidence="7">
        <text>shikimate + ATP = 3-phosphoshikimate + ADP + H(+)</text>
        <dbReference type="Rhea" id="RHEA:13121"/>
        <dbReference type="ChEBI" id="CHEBI:15378"/>
        <dbReference type="ChEBI" id="CHEBI:30616"/>
        <dbReference type="ChEBI" id="CHEBI:36208"/>
        <dbReference type="ChEBI" id="CHEBI:145989"/>
        <dbReference type="ChEBI" id="CHEBI:456216"/>
        <dbReference type="EC" id="2.7.1.71"/>
    </reaction>
</comment>
<evidence type="ECO:0000256" key="4">
    <source>
        <dbReference type="ARBA" id="ARBA00022777"/>
    </source>
</evidence>
<keyword evidence="6 7" id="KW-0057">Aromatic amino acid biosynthesis</keyword>
<reference evidence="24 25" key="2">
    <citation type="submission" date="2018-08" db="EMBL/GenBank/DDBJ databases">
        <title>A genome reference for cultivated species of the human gut microbiota.</title>
        <authorList>
            <person name="Zou Y."/>
            <person name="Xue W."/>
            <person name="Luo G."/>
        </authorList>
    </citation>
    <scope>NUCLEOTIDE SEQUENCE [LARGE SCALE GENOMIC DNA]</scope>
    <source>
        <strain evidence="13 26">AF14-23</strain>
        <strain evidence="12 32">AF25-21</strain>
        <strain evidence="11 27">AF29-2BH</strain>
        <strain evidence="19 33">AF37-6AC</strain>
        <strain evidence="18 30">AF39-4</strain>
        <strain evidence="17 28">AM18-2AC</strain>
        <strain evidence="16 29">AM22-9LB</strain>
        <strain evidence="15 31">AM29-25AC</strain>
        <strain evidence="14 25">AM37-4AC</strain>
        <strain evidence="10 24">OM06-11AA</strain>
    </source>
</reference>
<dbReference type="EMBL" id="RCXQ01000002">
    <property type="protein sequence ID" value="RYT68190.1"/>
    <property type="molecule type" value="Genomic_DNA"/>
</dbReference>
<feature type="binding site" evidence="7">
    <location>
        <position position="137"/>
    </location>
    <ligand>
        <name>substrate</name>
    </ligand>
</feature>
<dbReference type="GO" id="GO:0004765">
    <property type="term" value="F:shikimate kinase activity"/>
    <property type="evidence" value="ECO:0007669"/>
    <property type="project" value="UniProtKB-UniRule"/>
</dbReference>
<dbReference type="EMBL" id="CABHNB010000017">
    <property type="protein sequence ID" value="VUW99965.1"/>
    <property type="molecule type" value="Genomic_DNA"/>
</dbReference>
<evidence type="ECO:0000313" key="20">
    <source>
        <dbReference type="EMBL" id="RYT68190.1"/>
    </source>
</evidence>
<feature type="binding site" evidence="7">
    <location>
        <begin position="11"/>
        <end position="16"/>
    </location>
    <ligand>
        <name>ATP</name>
        <dbReference type="ChEBI" id="CHEBI:30616"/>
    </ligand>
</feature>
<dbReference type="EMBL" id="QSUB01000001">
    <property type="protein sequence ID" value="RGN07135.1"/>
    <property type="molecule type" value="Genomic_DNA"/>
</dbReference>
<dbReference type="EC" id="2.7.1.71" evidence="7"/>
<dbReference type="Proteomes" id="UP000284024">
    <property type="component" value="Unassembled WGS sequence"/>
</dbReference>
<evidence type="ECO:0000313" key="11">
    <source>
        <dbReference type="EMBL" id="RGQ04750.1"/>
    </source>
</evidence>
<evidence type="ECO:0000313" key="28">
    <source>
        <dbReference type="Proteomes" id="UP000284024"/>
    </source>
</evidence>
<dbReference type="Proteomes" id="UP000284644">
    <property type="component" value="Unassembled WGS sequence"/>
</dbReference>
<keyword evidence="7" id="KW-0460">Magnesium</keyword>
<dbReference type="Pfam" id="PF01202">
    <property type="entry name" value="SKI"/>
    <property type="match status" value="1"/>
</dbReference>
<evidence type="ECO:0000256" key="3">
    <source>
        <dbReference type="ARBA" id="ARBA00022741"/>
    </source>
</evidence>
<dbReference type="GO" id="GO:0000287">
    <property type="term" value="F:magnesium ion binding"/>
    <property type="evidence" value="ECO:0007669"/>
    <property type="project" value="UniProtKB-UniRule"/>
</dbReference>
<dbReference type="Gene3D" id="3.40.50.300">
    <property type="entry name" value="P-loop containing nucleotide triphosphate hydrolases"/>
    <property type="match status" value="1"/>
</dbReference>
<organism evidence="8 22">
    <name type="scientific">Blautia obeum</name>
    <dbReference type="NCBI Taxonomy" id="40520"/>
    <lineage>
        <taxon>Bacteria</taxon>
        <taxon>Bacillati</taxon>
        <taxon>Bacillota</taxon>
        <taxon>Clostridia</taxon>
        <taxon>Lachnospirales</taxon>
        <taxon>Lachnospiraceae</taxon>
        <taxon>Blautia</taxon>
    </lineage>
</organism>
<comment type="subcellular location">
    <subcellularLocation>
        <location evidence="7">Cytoplasm</location>
    </subcellularLocation>
</comment>
<gene>
    <name evidence="8" type="primary">aroK_1</name>
    <name evidence="7" type="synonym">aroK</name>
    <name evidence="19" type="ORF">DW021_03090</name>
    <name evidence="18" type="ORF">DW040_01090</name>
    <name evidence="17" type="ORF">DW222_00590</name>
    <name evidence="16" type="ORF">DW272_00355</name>
    <name evidence="15" type="ORF">DW767_02715</name>
    <name evidence="14" type="ORF">DW859_00760</name>
    <name evidence="13" type="ORF">DWW07_03140</name>
    <name evidence="12" type="ORF">DWY46_05205</name>
    <name evidence="11" type="ORF">DWZ12_09290</name>
    <name evidence="10" type="ORF">DXB81_00985</name>
    <name evidence="20" type="ORF">EAI82_03005</name>
    <name evidence="8" type="ORF">ERS852394_00317</name>
    <name evidence="9" type="ORF">ERS852533_00059</name>
    <name evidence="21" type="ORF">ROSSTS7063_01087</name>
</gene>
<dbReference type="EMBL" id="CZBA01000001">
    <property type="protein sequence ID" value="CUP03375.1"/>
    <property type="molecule type" value="Genomic_DNA"/>
</dbReference>
<comment type="subunit">
    <text evidence="7">Monomer.</text>
</comment>
<evidence type="ECO:0000256" key="2">
    <source>
        <dbReference type="ARBA" id="ARBA00022679"/>
    </source>
</evidence>
<comment type="pathway">
    <text evidence="7">Metabolic intermediate biosynthesis; chorismate biosynthesis; chorismate from D-erythrose 4-phosphate and phosphoenolpyruvate: step 5/7.</text>
</comment>
<evidence type="ECO:0000313" key="29">
    <source>
        <dbReference type="Proteomes" id="UP000284220"/>
    </source>
</evidence>
<evidence type="ECO:0000313" key="10">
    <source>
        <dbReference type="EMBL" id="RGN07135.1"/>
    </source>
</evidence>
<name>A0A173X5R7_9FIRM</name>
<evidence type="ECO:0000313" key="17">
    <source>
        <dbReference type="EMBL" id="RHH20971.1"/>
    </source>
</evidence>
<keyword evidence="35" id="KW-1185">Reference proteome</keyword>
<dbReference type="HAMAP" id="MF_00109">
    <property type="entry name" value="Shikimate_kinase"/>
    <property type="match status" value="1"/>
</dbReference>
<dbReference type="GO" id="GO:0008652">
    <property type="term" value="P:amino acid biosynthetic process"/>
    <property type="evidence" value="ECO:0007669"/>
    <property type="project" value="UniProtKB-KW"/>
</dbReference>
<evidence type="ECO:0000256" key="6">
    <source>
        <dbReference type="ARBA" id="ARBA00023141"/>
    </source>
</evidence>
<reference evidence="22 23" key="1">
    <citation type="submission" date="2015-09" db="EMBL/GenBank/DDBJ databases">
        <authorList>
            <consortium name="Pathogen Informatics"/>
        </authorList>
    </citation>
    <scope>NUCLEOTIDE SEQUENCE [LARGE SCALE GENOMIC DNA]</scope>
    <source>
        <strain evidence="8 22">2789STDY5608837</strain>
        <strain evidence="9 23">2789STDY5834921</strain>
    </source>
</reference>
<dbReference type="Proteomes" id="UP000284220">
    <property type="component" value="Unassembled WGS sequence"/>
</dbReference>
<dbReference type="Proteomes" id="UP000095413">
    <property type="component" value="Unassembled WGS sequence"/>
</dbReference>
<evidence type="ECO:0000313" key="32">
    <source>
        <dbReference type="Proteomes" id="UP000285839"/>
    </source>
</evidence>
<keyword evidence="2 7" id="KW-0808">Transferase</keyword>
<proteinExistence type="inferred from homology"/>
<feature type="binding site" evidence="7">
    <location>
        <position position="57"/>
    </location>
    <ligand>
        <name>substrate</name>
    </ligand>
</feature>
<reference evidence="20 34" key="3">
    <citation type="journal article" date="2019" name="Science, e1252229">
        <title>Invertible promoters mediate bacterial phase variation, antibiotic resistance, and host adaptation in the gut.</title>
        <authorList>
            <person name="Jiang X."/>
            <person name="Hall A.B."/>
            <person name="Arthur T.D."/>
            <person name="Plichta D.R."/>
            <person name="Covington C.T."/>
            <person name="Poyet M."/>
            <person name="Crothers J."/>
            <person name="Moses P.L."/>
            <person name="Tolonen A.C."/>
            <person name="Vlamakis H."/>
            <person name="Alm E.J."/>
            <person name="Xavier R.J."/>
        </authorList>
    </citation>
    <scope>NUCLEOTIDE SEQUENCE [LARGE SCALE GENOMIC DNA]</scope>
    <source>
        <strain evidence="34">af_0058</strain>
        <strain evidence="20">Af_0058</strain>
    </source>
</reference>
<dbReference type="Proteomes" id="UP000283585">
    <property type="component" value="Unassembled WGS sequence"/>
</dbReference>
<evidence type="ECO:0000313" key="13">
    <source>
        <dbReference type="EMBL" id="RGV65560.1"/>
    </source>
</evidence>
<keyword evidence="1 7" id="KW-0028">Amino-acid biosynthesis</keyword>
<dbReference type="Proteomes" id="UP000285897">
    <property type="component" value="Unassembled WGS sequence"/>
</dbReference>
<dbReference type="InterPro" id="IPR031322">
    <property type="entry name" value="Shikimate/glucono_kinase"/>
</dbReference>
<comment type="function">
    <text evidence="7">Catalyzes the specific phosphorylation of the 3-hydroxyl group of shikimic acid using ATP as a cosubstrate.</text>
</comment>
<evidence type="ECO:0000313" key="9">
    <source>
        <dbReference type="EMBL" id="CUP03375.1"/>
    </source>
</evidence>
<dbReference type="PANTHER" id="PTHR21087">
    <property type="entry name" value="SHIKIMATE KINASE"/>
    <property type="match status" value="1"/>
</dbReference>
<dbReference type="Proteomes" id="UP000265808">
    <property type="component" value="Unassembled WGS sequence"/>
</dbReference>
<evidence type="ECO:0000256" key="7">
    <source>
        <dbReference type="HAMAP-Rule" id="MF_00109"/>
    </source>
</evidence>
<evidence type="ECO:0000313" key="27">
    <source>
        <dbReference type="Proteomes" id="UP000283585"/>
    </source>
</evidence>
<keyword evidence="7" id="KW-0479">Metal-binding</keyword>
<dbReference type="InterPro" id="IPR000623">
    <property type="entry name" value="Shikimate_kinase/TSH1"/>
</dbReference>
<evidence type="ECO:0000313" key="19">
    <source>
        <dbReference type="EMBL" id="RHL49345.1"/>
    </source>
</evidence>
<dbReference type="EMBL" id="QRHZ01000001">
    <property type="protein sequence ID" value="RHG19695.1"/>
    <property type="molecule type" value="Genomic_DNA"/>
</dbReference>
<dbReference type="UniPathway" id="UPA00053">
    <property type="reaction ID" value="UER00088"/>
</dbReference>
<accession>A0A173X5R7</accession>
<evidence type="ECO:0000313" key="21">
    <source>
        <dbReference type="EMBL" id="VUW99965.1"/>
    </source>
</evidence>
<evidence type="ECO:0000313" key="26">
    <source>
        <dbReference type="Proteomes" id="UP000265828"/>
    </source>
</evidence>
<evidence type="ECO:0000313" key="31">
    <source>
        <dbReference type="Proteomes" id="UP000284644"/>
    </source>
</evidence>
<dbReference type="GO" id="GO:0009073">
    <property type="term" value="P:aromatic amino acid family biosynthetic process"/>
    <property type="evidence" value="ECO:0007669"/>
    <property type="project" value="UniProtKB-KW"/>
</dbReference>
<keyword evidence="4 7" id="KW-0418">Kinase</keyword>
<dbReference type="Proteomes" id="UP000261222">
    <property type="component" value="Unassembled WGS sequence"/>
</dbReference>
<keyword evidence="3 7" id="KW-0547">Nucleotide-binding</keyword>
<comment type="similarity">
    <text evidence="7">Belongs to the shikimate kinase family.</text>
</comment>
<comment type="cofactor">
    <cofactor evidence="7">
        <name>Mg(2+)</name>
        <dbReference type="ChEBI" id="CHEBI:18420"/>
    </cofactor>
    <text evidence="7">Binds 1 Mg(2+) ion per subunit.</text>
</comment>
<dbReference type="Proteomes" id="UP000265828">
    <property type="component" value="Unassembled WGS sequence"/>
</dbReference>
<feature type="binding site" evidence="7">
    <location>
        <position position="15"/>
    </location>
    <ligand>
        <name>Mg(2+)</name>
        <dbReference type="ChEBI" id="CHEBI:18420"/>
    </ligand>
</feature>
<dbReference type="EMBL" id="QRJH01000001">
    <property type="protein sequence ID" value="RHH20971.1"/>
    <property type="molecule type" value="Genomic_DNA"/>
</dbReference>
<evidence type="ECO:0000313" key="22">
    <source>
        <dbReference type="Proteomes" id="UP000095409"/>
    </source>
</evidence>
<dbReference type="SUPFAM" id="SSF52540">
    <property type="entry name" value="P-loop containing nucleoside triphosphate hydrolases"/>
    <property type="match status" value="1"/>
</dbReference>
<dbReference type="GO" id="GO:0009423">
    <property type="term" value="P:chorismate biosynthetic process"/>
    <property type="evidence" value="ECO:0007669"/>
    <property type="project" value="UniProtKB-UniRule"/>
</dbReference>
<evidence type="ECO:0000313" key="14">
    <source>
        <dbReference type="EMBL" id="RHC09979.1"/>
    </source>
</evidence>
<dbReference type="InterPro" id="IPR027417">
    <property type="entry name" value="P-loop_NTPase"/>
</dbReference>
<keyword evidence="7" id="KW-0963">Cytoplasm</keyword>
<dbReference type="Proteomes" id="UP000409147">
    <property type="component" value="Unassembled WGS sequence"/>
</dbReference>
<keyword evidence="5 7" id="KW-0067">ATP-binding</keyword>
<protein>
    <recommendedName>
        <fullName evidence="7">Shikimate kinase</fullName>
        <shortName evidence="7">SK</shortName>
        <ecNumber evidence="7">2.7.1.71</ecNumber>
    </recommendedName>
</protein>
<evidence type="ECO:0000313" key="18">
    <source>
        <dbReference type="EMBL" id="RHK97932.1"/>
    </source>
</evidence>
<evidence type="ECO:0000313" key="8">
    <source>
        <dbReference type="EMBL" id="CUN47109.1"/>
    </source>
</evidence>
<evidence type="ECO:0000313" key="35">
    <source>
        <dbReference type="Proteomes" id="UP000409147"/>
    </source>
</evidence>
<evidence type="ECO:0000313" key="34">
    <source>
        <dbReference type="Proteomes" id="UP000293506"/>
    </source>
</evidence>
<dbReference type="EMBL" id="QROS01000002">
    <property type="protein sequence ID" value="RHL49345.1"/>
    <property type="molecule type" value="Genomic_DNA"/>
</dbReference>
<evidence type="ECO:0000256" key="1">
    <source>
        <dbReference type="ARBA" id="ARBA00022605"/>
    </source>
</evidence>
<comment type="caution">
    <text evidence="7">Lacks conserved residue(s) required for the propagation of feature annotation.</text>
</comment>
<dbReference type="EMBL" id="CYZD01000001">
    <property type="protein sequence ID" value="CUN47109.1"/>
    <property type="molecule type" value="Genomic_DNA"/>
</dbReference>
<evidence type="ECO:0000313" key="24">
    <source>
        <dbReference type="Proteomes" id="UP000261222"/>
    </source>
</evidence>
<sequence>MNHVVIIGFMGSGKTRVGKQLSKDLGLPFVDLEKIITKRMNLSAREIFERFGEPYYRALETLALKQLIQDSERKVISLGAGLPLQEQNEKYLRELGTVVYLKGSLATLKKRLEGSKKDPMLDGEDRDDKIKKLLKQRDPVYQKFADIQVTTGEVPFEELIKEIEEKLASYEKK</sequence>
<dbReference type="OrthoDB" id="9800332at2"/>
<evidence type="ECO:0000313" key="16">
    <source>
        <dbReference type="EMBL" id="RHG19695.1"/>
    </source>
</evidence>
<dbReference type="Proteomes" id="UP000293506">
    <property type="component" value="Unassembled WGS sequence"/>
</dbReference>
<evidence type="ECO:0000256" key="5">
    <source>
        <dbReference type="ARBA" id="ARBA00022840"/>
    </source>
</evidence>
<dbReference type="GO" id="GO:0005524">
    <property type="term" value="F:ATP binding"/>
    <property type="evidence" value="ECO:0007669"/>
    <property type="project" value="UniProtKB-UniRule"/>
</dbReference>
<dbReference type="Proteomes" id="UP000284267">
    <property type="component" value="Unassembled WGS sequence"/>
</dbReference>
<evidence type="ECO:0000313" key="12">
    <source>
        <dbReference type="EMBL" id="RGR50783.1"/>
    </source>
</evidence>
<dbReference type="AlphaFoldDB" id="A0A173X5R7"/>
<dbReference type="GeneID" id="79804553"/>
<evidence type="ECO:0000313" key="15">
    <source>
        <dbReference type="EMBL" id="RHE14710.1"/>
    </source>
</evidence>
<dbReference type="EMBL" id="QSHL01000001">
    <property type="protein sequence ID" value="RHC09979.1"/>
    <property type="molecule type" value="Genomic_DNA"/>
</dbReference>
<evidence type="ECO:0000313" key="33">
    <source>
        <dbReference type="Proteomes" id="UP000285897"/>
    </source>
</evidence>
<evidence type="ECO:0000313" key="23">
    <source>
        <dbReference type="Proteomes" id="UP000095413"/>
    </source>
</evidence>
<dbReference type="GO" id="GO:0005829">
    <property type="term" value="C:cytosol"/>
    <property type="evidence" value="ECO:0007669"/>
    <property type="project" value="TreeGrafter"/>
</dbReference>
<reference evidence="21 35" key="4">
    <citation type="submission" date="2019-07" db="EMBL/GenBank/DDBJ databases">
        <authorList>
            <person name="Hibberd C M."/>
            <person name="Gehrig L. J."/>
            <person name="Chang H.-W."/>
            <person name="Venkatesh S."/>
        </authorList>
    </citation>
    <scope>NUCLEOTIDE SEQUENCE [LARGE SCALE GENOMIC DNA]</scope>
    <source>
        <strain evidence="21">Ruminococcus_obeum_SSTS_Bg7063</strain>
    </source>
</reference>
<dbReference type="Proteomes" id="UP000095409">
    <property type="component" value="Unassembled WGS sequence"/>
</dbReference>
<evidence type="ECO:0000313" key="30">
    <source>
        <dbReference type="Proteomes" id="UP000284267"/>
    </source>
</evidence>
<dbReference type="PANTHER" id="PTHR21087:SF16">
    <property type="entry name" value="SHIKIMATE KINASE 1, CHLOROPLASTIC"/>
    <property type="match status" value="1"/>
</dbReference>
<dbReference type="Proteomes" id="UP000285839">
    <property type="component" value="Unassembled WGS sequence"/>
</dbReference>
<dbReference type="EMBL" id="QROE01000001">
    <property type="protein sequence ID" value="RHK97932.1"/>
    <property type="molecule type" value="Genomic_DNA"/>
</dbReference>
<dbReference type="RefSeq" id="WP_005427566.1">
    <property type="nucleotide sequence ID" value="NZ_CABHNB010000017.1"/>
</dbReference>